<reference evidence="3" key="1">
    <citation type="journal article" date="2019" name="Int. J. Syst. Evol. Microbiol.">
        <title>The Global Catalogue of Microorganisms (GCM) 10K type strain sequencing project: providing services to taxonomists for standard genome sequencing and annotation.</title>
        <authorList>
            <consortium name="The Broad Institute Genomics Platform"/>
            <consortium name="The Broad Institute Genome Sequencing Center for Infectious Disease"/>
            <person name="Wu L."/>
            <person name="Ma J."/>
        </authorList>
    </citation>
    <scope>NUCLEOTIDE SEQUENCE [LARGE SCALE GENOMIC DNA]</scope>
    <source>
        <strain evidence="3">JCM 16904</strain>
    </source>
</reference>
<feature type="region of interest" description="Disordered" evidence="1">
    <location>
        <begin position="45"/>
        <end position="64"/>
    </location>
</feature>
<name>A0ABP7ED80_9ACTN</name>
<evidence type="ECO:0000313" key="3">
    <source>
        <dbReference type="Proteomes" id="UP001500902"/>
    </source>
</evidence>
<dbReference type="EMBL" id="BAAAZP010000237">
    <property type="protein sequence ID" value="GAA3717206.1"/>
    <property type="molecule type" value="Genomic_DNA"/>
</dbReference>
<protein>
    <submittedName>
        <fullName evidence="2">Uncharacterized protein</fullName>
    </submittedName>
</protein>
<comment type="caution">
    <text evidence="2">The sequence shown here is derived from an EMBL/GenBank/DDBJ whole genome shotgun (WGS) entry which is preliminary data.</text>
</comment>
<sequence>MLEELARREAMLRRRIEEVREQIAVAMGLPDEAAKAGGAAVQAQAAGGTRLGAPLRREASRPAR</sequence>
<organism evidence="2 3">
    <name type="scientific">Nonomuraea antimicrobica</name>
    <dbReference type="NCBI Taxonomy" id="561173"/>
    <lineage>
        <taxon>Bacteria</taxon>
        <taxon>Bacillati</taxon>
        <taxon>Actinomycetota</taxon>
        <taxon>Actinomycetes</taxon>
        <taxon>Streptosporangiales</taxon>
        <taxon>Streptosporangiaceae</taxon>
        <taxon>Nonomuraea</taxon>
    </lineage>
</organism>
<gene>
    <name evidence="2" type="ORF">GCM10022224_098620</name>
</gene>
<feature type="compositionally biased region" description="Basic and acidic residues" evidence="1">
    <location>
        <begin position="55"/>
        <end position="64"/>
    </location>
</feature>
<evidence type="ECO:0000313" key="2">
    <source>
        <dbReference type="EMBL" id="GAA3717206.1"/>
    </source>
</evidence>
<accession>A0ABP7ED80</accession>
<dbReference type="Proteomes" id="UP001500902">
    <property type="component" value="Unassembled WGS sequence"/>
</dbReference>
<proteinExistence type="predicted"/>
<evidence type="ECO:0000256" key="1">
    <source>
        <dbReference type="SAM" id="MobiDB-lite"/>
    </source>
</evidence>
<keyword evidence="3" id="KW-1185">Reference proteome</keyword>